<name>A0AAV5RKH0_STABA</name>
<dbReference type="AlphaFoldDB" id="A0AAV5RKH0"/>
<dbReference type="PANTHER" id="PTHR46512">
    <property type="entry name" value="PEPTIDYLPROLYL ISOMERASE"/>
    <property type="match status" value="1"/>
</dbReference>
<gene>
    <name evidence="1" type="ORF">DASB73_024500</name>
</gene>
<accession>A0AAV5RKH0</accession>
<evidence type="ECO:0000313" key="2">
    <source>
        <dbReference type="Proteomes" id="UP001362899"/>
    </source>
</evidence>
<protein>
    <submittedName>
        <fullName evidence="1">Uncharacterized protein</fullName>
    </submittedName>
</protein>
<dbReference type="Proteomes" id="UP001362899">
    <property type="component" value="Unassembled WGS sequence"/>
</dbReference>
<comment type="caution">
    <text evidence="1">The sequence shown here is derived from an EMBL/GenBank/DDBJ whole genome shotgun (WGS) entry which is preliminary data.</text>
</comment>
<dbReference type="EMBL" id="BTGC01000008">
    <property type="protein sequence ID" value="GMM51487.1"/>
    <property type="molecule type" value="Genomic_DNA"/>
</dbReference>
<evidence type="ECO:0000313" key="1">
    <source>
        <dbReference type="EMBL" id="GMM51487.1"/>
    </source>
</evidence>
<organism evidence="1 2">
    <name type="scientific">Starmerella bacillaris</name>
    <name type="common">Yeast</name>
    <name type="synonym">Candida zemplinina</name>
    <dbReference type="NCBI Taxonomy" id="1247836"/>
    <lineage>
        <taxon>Eukaryota</taxon>
        <taxon>Fungi</taxon>
        <taxon>Dikarya</taxon>
        <taxon>Ascomycota</taxon>
        <taxon>Saccharomycotina</taxon>
        <taxon>Dipodascomycetes</taxon>
        <taxon>Dipodascales</taxon>
        <taxon>Trichomonascaceae</taxon>
        <taxon>Starmerella</taxon>
    </lineage>
</organism>
<dbReference type="InterPro" id="IPR050754">
    <property type="entry name" value="FKBP4/5/8-like"/>
</dbReference>
<dbReference type="InterPro" id="IPR011990">
    <property type="entry name" value="TPR-like_helical_dom_sf"/>
</dbReference>
<proteinExistence type="predicted"/>
<keyword evidence="2" id="KW-1185">Reference proteome</keyword>
<reference evidence="1 2" key="1">
    <citation type="journal article" date="2023" name="Elife">
        <title>Identification of key yeast species and microbe-microbe interactions impacting larval growth of Drosophila in the wild.</title>
        <authorList>
            <person name="Mure A."/>
            <person name="Sugiura Y."/>
            <person name="Maeda R."/>
            <person name="Honda K."/>
            <person name="Sakurai N."/>
            <person name="Takahashi Y."/>
            <person name="Watada M."/>
            <person name="Katoh T."/>
            <person name="Gotoh A."/>
            <person name="Gotoh Y."/>
            <person name="Taniguchi I."/>
            <person name="Nakamura K."/>
            <person name="Hayashi T."/>
            <person name="Katayama T."/>
            <person name="Uemura T."/>
            <person name="Hattori Y."/>
        </authorList>
    </citation>
    <scope>NUCLEOTIDE SEQUENCE [LARGE SCALE GENOMIC DNA]</scope>
    <source>
        <strain evidence="1 2">SB-73</strain>
    </source>
</reference>
<dbReference type="PANTHER" id="PTHR46512:SF9">
    <property type="entry name" value="PEPTIDYLPROLYL ISOMERASE"/>
    <property type="match status" value="1"/>
</dbReference>
<dbReference type="Gene3D" id="1.25.40.10">
    <property type="entry name" value="Tetratricopeptide repeat domain"/>
    <property type="match status" value="1"/>
</dbReference>
<sequence>MVPEELDYLLRFNELRNTGPRRLRINFSNGSYTIVLLNDNGLPLLNAQCLVGHSFITQSALATGINSLVCTCPLNESFGFNNPEEKPEKIQAWHLYSYDGNLIIPTHSISITEKSVDAEKIIPVGLIITGKDNIASSTIESVEVVPKNTPTPFIFDKYGDSYNDNFFSEPRIIESVPSTVFSAVNSILASARSAFQAKDFLVAARKFHKAFHYCHKYYPETLEDDELKEATDLKIKSLLNLALSGLKVDDELSWKKEAIEACNFVLDMPEANTSQRAKAYYRKGMAELQLGDDVLAKDDLTQSLNLQNDPATVVALEKCGTIEKNRNLQLKQSLRQAFTE</sequence>
<dbReference type="SUPFAM" id="SSF48452">
    <property type="entry name" value="TPR-like"/>
    <property type="match status" value="1"/>
</dbReference>